<comment type="caution">
    <text evidence="2">The sequence shown here is derived from an EMBL/GenBank/DDBJ whole genome shotgun (WGS) entry which is preliminary data.</text>
</comment>
<dbReference type="EMBL" id="JAKELL010000173">
    <property type="protein sequence ID" value="KAH8979408.1"/>
    <property type="molecule type" value="Genomic_DNA"/>
</dbReference>
<name>A0AAD4Q7Z7_9AGAM</name>
<dbReference type="InterPro" id="IPR036047">
    <property type="entry name" value="F-box-like_dom_sf"/>
</dbReference>
<evidence type="ECO:0000313" key="2">
    <source>
        <dbReference type="EMBL" id="KAH8979408.1"/>
    </source>
</evidence>
<reference evidence="2" key="1">
    <citation type="submission" date="2022-01" db="EMBL/GenBank/DDBJ databases">
        <title>Comparative genomics reveals a dynamic genome evolution in the ectomycorrhizal milk-cap (Lactarius) mushrooms.</title>
        <authorList>
            <consortium name="DOE Joint Genome Institute"/>
            <person name="Lebreton A."/>
            <person name="Tang N."/>
            <person name="Kuo A."/>
            <person name="LaButti K."/>
            <person name="Drula E."/>
            <person name="Barry K."/>
            <person name="Clum A."/>
            <person name="Lipzen A."/>
            <person name="Mousain D."/>
            <person name="Ng V."/>
            <person name="Wang R."/>
            <person name="Wang X."/>
            <person name="Dai Y."/>
            <person name="Henrissat B."/>
            <person name="Grigoriev I.V."/>
            <person name="Guerin-Laguette A."/>
            <person name="Yu F."/>
            <person name="Martin F.M."/>
        </authorList>
    </citation>
    <scope>NUCLEOTIDE SEQUENCE</scope>
    <source>
        <strain evidence="2">QP</strain>
    </source>
</reference>
<dbReference type="Proteomes" id="UP001201163">
    <property type="component" value="Unassembled WGS sequence"/>
</dbReference>
<keyword evidence="3" id="KW-1185">Reference proteome</keyword>
<evidence type="ECO:0000313" key="3">
    <source>
        <dbReference type="Proteomes" id="UP001201163"/>
    </source>
</evidence>
<dbReference type="PROSITE" id="PS00028">
    <property type="entry name" value="ZINC_FINGER_C2H2_1"/>
    <property type="match status" value="1"/>
</dbReference>
<organism evidence="2 3">
    <name type="scientific">Lactarius akahatsu</name>
    <dbReference type="NCBI Taxonomy" id="416441"/>
    <lineage>
        <taxon>Eukaryota</taxon>
        <taxon>Fungi</taxon>
        <taxon>Dikarya</taxon>
        <taxon>Basidiomycota</taxon>
        <taxon>Agaricomycotina</taxon>
        <taxon>Agaricomycetes</taxon>
        <taxon>Russulales</taxon>
        <taxon>Russulaceae</taxon>
        <taxon>Lactarius</taxon>
    </lineage>
</organism>
<proteinExistence type="predicted"/>
<protein>
    <recommendedName>
        <fullName evidence="1">C2H2-type domain-containing protein</fullName>
    </recommendedName>
</protein>
<gene>
    <name evidence="2" type="ORF">EDB92DRAFT_2107605</name>
</gene>
<evidence type="ECO:0000259" key="1">
    <source>
        <dbReference type="PROSITE" id="PS00028"/>
    </source>
</evidence>
<accession>A0AAD4Q7Z7</accession>
<dbReference type="AlphaFoldDB" id="A0AAD4Q7Z7"/>
<feature type="domain" description="C2H2-type" evidence="1">
    <location>
        <begin position="510"/>
        <end position="531"/>
    </location>
</feature>
<dbReference type="Gene3D" id="1.20.1280.50">
    <property type="match status" value="1"/>
</dbReference>
<sequence length="630" mass="70639">MGSCYRRPLENIVLALPLRPSNIREETVQPALHKICIRESEHHYVPLQEAVVSLIHSRSLSGQIIAVEYEQMCTNEHRGTGPFSQQVTIEMLPDDVILNIYRQFLYASPQSRPTLTHVCRRWRQILFTSPPGLDLRLYCSYGTPVLKNLGCWPALPVVVQYGGSPTFDPPTLEDEDNIVAALKYSDRVSSIGLTITSSLQAKFSAIEEPFSELEELVLLSRDTMELTPPQHLSLLSSSTGLVDLQLHEIPEVGYFSPDALLSALSGTTQLQTLSLHFLSFPRHRNYLSLPPQPGERVVLPALTCLKYRGTSKYLNNFVARIDAPRLGYIDITFFSQPTMDASELGRFIQRTEMQASLKQADVQTSISFTQPNFHSRLALRISCTQLDWKLSSLAQICDHFSLILSRVEDLGINVDELSSGPCDPEWLKVIHSSGGKMDSYYVDGKLVIDILCALRLTDGEHLSVFLALCTLRVSDIGPMHGSLSEAVVSFTTTRRHSSGCVQVYARERSCKICRASFATQEELKKHLVVWHAYRIVCPYCGDFEFTPRYSDLFLEHLASEHPAVPHRDTDTLITNSASQSSLSSYTGSHGTQQNDLHASVIFERFTEFKVISILDGSHTRLDAVHFLHSP</sequence>
<dbReference type="InterPro" id="IPR013087">
    <property type="entry name" value="Znf_C2H2_type"/>
</dbReference>
<dbReference type="SUPFAM" id="SSF81383">
    <property type="entry name" value="F-box domain"/>
    <property type="match status" value="1"/>
</dbReference>